<dbReference type="EMBL" id="CP032452">
    <property type="protein sequence ID" value="QEZ69855.1"/>
    <property type="molecule type" value="Genomic_DNA"/>
</dbReference>
<gene>
    <name evidence="3" type="ORF">D4A35_13550</name>
</gene>
<comment type="similarity">
    <text evidence="1">Belongs to the LytR/CpsA/Psr (LCP) family.</text>
</comment>
<evidence type="ECO:0000313" key="4">
    <source>
        <dbReference type="Proteomes" id="UP000326961"/>
    </source>
</evidence>
<dbReference type="Proteomes" id="UP000326961">
    <property type="component" value="Chromosome"/>
</dbReference>
<dbReference type="Pfam" id="PF03816">
    <property type="entry name" value="LytR_cpsA_psr"/>
    <property type="match status" value="1"/>
</dbReference>
<dbReference type="PANTHER" id="PTHR33392:SF6">
    <property type="entry name" value="POLYISOPRENYL-TEICHOIC ACID--PEPTIDOGLYCAN TEICHOIC ACID TRANSFERASE TAGU"/>
    <property type="match status" value="1"/>
</dbReference>
<reference evidence="3 4" key="1">
    <citation type="submission" date="2018-09" db="EMBL/GenBank/DDBJ databases">
        <title>A clostridial neurotoxin that targets Anopheles mosquitoes.</title>
        <authorList>
            <person name="Contreras E."/>
            <person name="Masuyer G."/>
            <person name="Qureshi N."/>
            <person name="Chawla S."/>
            <person name="Lim H.L."/>
            <person name="Chen J."/>
            <person name="Stenmark P."/>
            <person name="Gill S."/>
        </authorList>
    </citation>
    <scope>NUCLEOTIDE SEQUENCE [LARGE SCALE GENOMIC DNA]</scope>
    <source>
        <strain evidence="3 4">Cbm</strain>
    </source>
</reference>
<feature type="domain" description="Cell envelope-related transcriptional attenuator" evidence="2">
    <location>
        <begin position="72"/>
        <end position="232"/>
    </location>
</feature>
<dbReference type="RefSeq" id="WP_150886939.1">
    <property type="nucleotide sequence ID" value="NZ_CP032452.1"/>
</dbReference>
<organism evidence="3 4">
    <name type="scientific">Paraclostridium bifermentans</name>
    <name type="common">Clostridium bifermentans</name>
    <dbReference type="NCBI Taxonomy" id="1490"/>
    <lineage>
        <taxon>Bacteria</taxon>
        <taxon>Bacillati</taxon>
        <taxon>Bacillota</taxon>
        <taxon>Clostridia</taxon>
        <taxon>Peptostreptococcales</taxon>
        <taxon>Peptostreptococcaceae</taxon>
        <taxon>Paraclostridium</taxon>
    </lineage>
</organism>
<protein>
    <submittedName>
        <fullName evidence="3">LytR family transcriptional regulator</fullName>
    </submittedName>
</protein>
<accession>A0A5P3XHT8</accession>
<dbReference type="PANTHER" id="PTHR33392">
    <property type="entry name" value="POLYISOPRENYL-TEICHOIC ACID--PEPTIDOGLYCAN TEICHOIC ACID TRANSFERASE TAGU"/>
    <property type="match status" value="1"/>
</dbReference>
<dbReference type="NCBIfam" id="TIGR00350">
    <property type="entry name" value="lytR_cpsA_psr"/>
    <property type="match status" value="1"/>
</dbReference>
<dbReference type="Gene3D" id="3.40.630.190">
    <property type="entry name" value="LCP protein"/>
    <property type="match status" value="1"/>
</dbReference>
<evidence type="ECO:0000259" key="2">
    <source>
        <dbReference type="Pfam" id="PF03816"/>
    </source>
</evidence>
<evidence type="ECO:0000313" key="3">
    <source>
        <dbReference type="EMBL" id="QEZ69855.1"/>
    </source>
</evidence>
<proteinExistence type="inferred from homology"/>
<name>A0A5P3XHT8_PARBF</name>
<evidence type="ECO:0000256" key="1">
    <source>
        <dbReference type="ARBA" id="ARBA00006068"/>
    </source>
</evidence>
<dbReference type="InterPro" id="IPR050922">
    <property type="entry name" value="LytR/CpsA/Psr_CW_biosynth"/>
</dbReference>
<sequence length="322" mass="36401">MSNLKKFVIALLLLVVLIPAGAFGYIYFKLNSMYDSSSDIKTLNKTDYKAEKGVTNILLVGTDGRTLEETSRSDSMMILTIDAKHKSIKLTSLARDTYVDIHGHGEQKLTHAYAYGGINLLVETIESNFKLDIQNYAIVNFFSFMDIIDTLGGVVVDVQPGEINELNKYIPECYNLDKNSNKGEMKLIDHSGKQKLDGYQALSYGRIRKNDDALERDKRQRALMESMFDGVKNLPVSKYPELVDTILPYIKTNMKPTTILSLGSSVLSMGSLDIKTLEFPMEEYSNGGIYGNAGWVWRYDEDKCLPILHDFIFNDVMYQKTN</sequence>
<dbReference type="AlphaFoldDB" id="A0A5P3XHT8"/>
<dbReference type="InterPro" id="IPR004474">
    <property type="entry name" value="LytR_CpsA_psr"/>
</dbReference>